<keyword evidence="1 4" id="KW-0808">Transferase</keyword>
<dbReference type="STRING" id="52694.ACWI_10480"/>
<dbReference type="CDD" id="cd04301">
    <property type="entry name" value="NAT_SF"/>
    <property type="match status" value="1"/>
</dbReference>
<dbReference type="RefSeq" id="WP_070370393.1">
    <property type="nucleotide sequence ID" value="NZ_CP097897.1"/>
</dbReference>
<accession>A0A1F2PKZ2</accession>
<reference evidence="4 6" key="1">
    <citation type="submission" date="2015-09" db="EMBL/GenBank/DDBJ databases">
        <title>Genome sequence of Acetobacterium wieringae DSM 1911.</title>
        <authorList>
            <person name="Poehlein A."/>
            <person name="Bengelsdorf F.R."/>
            <person name="Schiel-Bengelsdorf B."/>
            <person name="Duerre P."/>
            <person name="Daniel R."/>
        </authorList>
    </citation>
    <scope>NUCLEOTIDE SEQUENCE [LARGE SCALE GENOMIC DNA]</scope>
    <source>
        <strain evidence="4 6">DSM 1911</strain>
    </source>
</reference>
<evidence type="ECO:0000313" key="5">
    <source>
        <dbReference type="EMBL" id="TYC86191.1"/>
    </source>
</evidence>
<evidence type="ECO:0000313" key="4">
    <source>
        <dbReference type="EMBL" id="OFV71432.1"/>
    </source>
</evidence>
<sequence length="155" mass="17829">MKITKAEKADLENILSLQYLAYQSEARLLNNYEIQPLTQTLEEVLLEFEKGTFYQAVNEKNELIGSVRGFVDNDTLYIGKLIVHPDYQGNGIGTALLKEIEKDNSGLRQELFTSDQSLRNLRLYKRLGFVQFKIKPLSKDLNLVFMEKKPGLLEI</sequence>
<keyword evidence="2" id="KW-0012">Acyltransferase</keyword>
<proteinExistence type="predicted"/>
<dbReference type="Gene3D" id="3.40.630.30">
    <property type="match status" value="1"/>
</dbReference>
<comment type="caution">
    <text evidence="4">The sequence shown here is derived from an EMBL/GenBank/DDBJ whole genome shotgun (WGS) entry which is preliminary data.</text>
</comment>
<dbReference type="SUPFAM" id="SSF55729">
    <property type="entry name" value="Acyl-CoA N-acyltransferases (Nat)"/>
    <property type="match status" value="1"/>
</dbReference>
<dbReference type="EMBL" id="LKEU01000021">
    <property type="protein sequence ID" value="OFV71432.1"/>
    <property type="molecule type" value="Genomic_DNA"/>
</dbReference>
<organism evidence="4 6">
    <name type="scientific">Acetobacterium wieringae</name>
    <dbReference type="NCBI Taxonomy" id="52694"/>
    <lineage>
        <taxon>Bacteria</taxon>
        <taxon>Bacillati</taxon>
        <taxon>Bacillota</taxon>
        <taxon>Clostridia</taxon>
        <taxon>Eubacteriales</taxon>
        <taxon>Eubacteriaceae</taxon>
        <taxon>Acetobacterium</taxon>
    </lineage>
</organism>
<dbReference type="InterPro" id="IPR000182">
    <property type="entry name" value="GNAT_dom"/>
</dbReference>
<name>A0A1F2PKZ2_9FIRM</name>
<dbReference type="PROSITE" id="PS51186">
    <property type="entry name" value="GNAT"/>
    <property type="match status" value="1"/>
</dbReference>
<dbReference type="GO" id="GO:0016747">
    <property type="term" value="F:acyltransferase activity, transferring groups other than amino-acyl groups"/>
    <property type="evidence" value="ECO:0007669"/>
    <property type="project" value="InterPro"/>
</dbReference>
<dbReference type="Pfam" id="PF00583">
    <property type="entry name" value="Acetyltransf_1"/>
    <property type="match status" value="1"/>
</dbReference>
<dbReference type="Proteomes" id="UP000176244">
    <property type="component" value="Unassembled WGS sequence"/>
</dbReference>
<dbReference type="Proteomes" id="UP000322619">
    <property type="component" value="Unassembled WGS sequence"/>
</dbReference>
<dbReference type="AlphaFoldDB" id="A0A1F2PKZ2"/>
<gene>
    <name evidence="4" type="ORF">ACWI_10480</name>
    <name evidence="5" type="ORF">FXB42_06920</name>
</gene>
<evidence type="ECO:0000313" key="6">
    <source>
        <dbReference type="Proteomes" id="UP000176244"/>
    </source>
</evidence>
<evidence type="ECO:0000259" key="3">
    <source>
        <dbReference type="PROSITE" id="PS51186"/>
    </source>
</evidence>
<dbReference type="InterPro" id="IPR016181">
    <property type="entry name" value="Acyl_CoA_acyltransferase"/>
</dbReference>
<dbReference type="PANTHER" id="PTHR43800:SF1">
    <property type="entry name" value="PEPTIDYL-LYSINE N-ACETYLTRANSFERASE YJAB"/>
    <property type="match status" value="1"/>
</dbReference>
<dbReference type="OrthoDB" id="9796171at2"/>
<evidence type="ECO:0000256" key="1">
    <source>
        <dbReference type="ARBA" id="ARBA00022679"/>
    </source>
</evidence>
<protein>
    <submittedName>
        <fullName evidence="4">Acetyltransferase (GNAT) family protein</fullName>
    </submittedName>
    <submittedName>
        <fullName evidence="5">GNAT family N-acetyltransferase</fullName>
    </submittedName>
</protein>
<reference evidence="5 7" key="2">
    <citation type="submission" date="2019-08" db="EMBL/GenBank/DDBJ databases">
        <title>Isolation and enrichment of carboxydotrophic bacteria from anaerobic sludge for the production of bio-based chemicals from syngas.</title>
        <authorList>
            <person name="Antares A.L."/>
            <person name="Moreira J."/>
            <person name="Diender M."/>
            <person name="Parshina S.N."/>
            <person name="Stams A.J.M."/>
            <person name="Alves M."/>
            <person name="Alves J.I."/>
            <person name="Sousa D.Z."/>
        </authorList>
    </citation>
    <scope>NUCLEOTIDE SEQUENCE [LARGE SCALE GENOMIC DNA]</scope>
    <source>
        <strain evidence="5 7">JM</strain>
    </source>
</reference>
<dbReference type="PANTHER" id="PTHR43800">
    <property type="entry name" value="PEPTIDYL-LYSINE N-ACETYLTRANSFERASE YJAB"/>
    <property type="match status" value="1"/>
</dbReference>
<evidence type="ECO:0000256" key="2">
    <source>
        <dbReference type="ARBA" id="ARBA00023315"/>
    </source>
</evidence>
<evidence type="ECO:0000313" key="7">
    <source>
        <dbReference type="Proteomes" id="UP000322619"/>
    </source>
</evidence>
<dbReference type="EMBL" id="VSLA01000012">
    <property type="protein sequence ID" value="TYC86191.1"/>
    <property type="molecule type" value="Genomic_DNA"/>
</dbReference>
<feature type="domain" description="N-acetyltransferase" evidence="3">
    <location>
        <begin position="1"/>
        <end position="151"/>
    </location>
</feature>